<organism evidence="6 7">
    <name type="scientific">Nocardiopsis mwathae</name>
    <dbReference type="NCBI Taxonomy" id="1472723"/>
    <lineage>
        <taxon>Bacteria</taxon>
        <taxon>Bacillati</taxon>
        <taxon>Actinomycetota</taxon>
        <taxon>Actinomycetes</taxon>
        <taxon>Streptosporangiales</taxon>
        <taxon>Nocardiopsidaceae</taxon>
        <taxon>Nocardiopsis</taxon>
    </lineage>
</organism>
<accession>A0A7X0D3G7</accession>
<evidence type="ECO:0000313" key="7">
    <source>
        <dbReference type="Proteomes" id="UP000546642"/>
    </source>
</evidence>
<dbReference type="PANTHER" id="PTHR30383">
    <property type="entry name" value="THIOESTERASE 1/PROTEASE 1/LYSOPHOSPHOLIPASE L1"/>
    <property type="match status" value="1"/>
</dbReference>
<dbReference type="Proteomes" id="UP000546642">
    <property type="component" value="Unassembled WGS sequence"/>
</dbReference>
<dbReference type="PANTHER" id="PTHR30383:SF2">
    <property type="entry name" value="CELLULOSE-BINDING PROTEIN"/>
    <property type="match status" value="1"/>
</dbReference>
<dbReference type="PROSITE" id="PS50853">
    <property type="entry name" value="FN3"/>
    <property type="match status" value="1"/>
</dbReference>
<evidence type="ECO:0000256" key="3">
    <source>
        <dbReference type="SAM" id="MobiDB-lite"/>
    </source>
</evidence>
<keyword evidence="1" id="KW-0326">Glycosidase</keyword>
<dbReference type="CDD" id="cd00063">
    <property type="entry name" value="FN3"/>
    <property type="match status" value="1"/>
</dbReference>
<feature type="compositionally biased region" description="Low complexity" evidence="3">
    <location>
        <begin position="454"/>
        <end position="466"/>
    </location>
</feature>
<dbReference type="InterPro" id="IPR013783">
    <property type="entry name" value="Ig-like_fold"/>
</dbReference>
<keyword evidence="7" id="KW-1185">Reference proteome</keyword>
<dbReference type="InterPro" id="IPR036116">
    <property type="entry name" value="FN3_sf"/>
</dbReference>
<name>A0A7X0D3G7_9ACTN</name>
<protein>
    <submittedName>
        <fullName evidence="6">Lysophospholipase L1-like esterase</fullName>
    </submittedName>
</protein>
<keyword evidence="4" id="KW-0472">Membrane</keyword>
<keyword evidence="1" id="KW-0378">Hydrolase</keyword>
<evidence type="ECO:0000256" key="1">
    <source>
        <dbReference type="ARBA" id="ARBA00023295"/>
    </source>
</evidence>
<dbReference type="Gene3D" id="2.60.40.10">
    <property type="entry name" value="Immunoglobulins"/>
    <property type="match status" value="1"/>
</dbReference>
<dbReference type="SUPFAM" id="SSF52266">
    <property type="entry name" value="SGNH hydrolase"/>
    <property type="match status" value="1"/>
</dbReference>
<feature type="region of interest" description="Disordered" evidence="3">
    <location>
        <begin position="1"/>
        <end position="37"/>
    </location>
</feature>
<keyword evidence="4" id="KW-1133">Transmembrane helix</keyword>
<reference evidence="6 7" key="1">
    <citation type="submission" date="2020-08" db="EMBL/GenBank/DDBJ databases">
        <title>Sequencing the genomes of 1000 actinobacteria strains.</title>
        <authorList>
            <person name="Klenk H.-P."/>
        </authorList>
    </citation>
    <scope>NUCLEOTIDE SEQUENCE [LARGE SCALE GENOMIC DNA]</scope>
    <source>
        <strain evidence="6 7">DSM 46659</strain>
    </source>
</reference>
<dbReference type="SMART" id="SM00060">
    <property type="entry name" value="FN3"/>
    <property type="match status" value="1"/>
</dbReference>
<dbReference type="GO" id="GO:0000272">
    <property type="term" value="P:polysaccharide catabolic process"/>
    <property type="evidence" value="ECO:0007669"/>
    <property type="project" value="UniProtKB-KW"/>
</dbReference>
<evidence type="ECO:0000256" key="2">
    <source>
        <dbReference type="ARBA" id="ARBA00023326"/>
    </source>
</evidence>
<dbReference type="RefSeq" id="WP_343070376.1">
    <property type="nucleotide sequence ID" value="NZ_JACHDS010000001.1"/>
</dbReference>
<dbReference type="InterPro" id="IPR051532">
    <property type="entry name" value="Ester_Hydrolysis_Enzymes"/>
</dbReference>
<dbReference type="GO" id="GO:0016798">
    <property type="term" value="F:hydrolase activity, acting on glycosyl bonds"/>
    <property type="evidence" value="ECO:0007669"/>
    <property type="project" value="UniProtKB-KW"/>
</dbReference>
<dbReference type="Gene3D" id="3.40.50.1110">
    <property type="entry name" value="SGNH hydrolase"/>
    <property type="match status" value="1"/>
</dbReference>
<proteinExistence type="predicted"/>
<feature type="transmembrane region" description="Helical" evidence="4">
    <location>
        <begin position="40"/>
        <end position="61"/>
    </location>
</feature>
<dbReference type="InterPro" id="IPR036514">
    <property type="entry name" value="SGNH_hydro_sf"/>
</dbReference>
<dbReference type="AlphaFoldDB" id="A0A7X0D3G7"/>
<feature type="compositionally biased region" description="Basic and acidic residues" evidence="3">
    <location>
        <begin position="10"/>
        <end position="25"/>
    </location>
</feature>
<dbReference type="SUPFAM" id="SSF49265">
    <property type="entry name" value="Fibronectin type III"/>
    <property type="match status" value="1"/>
</dbReference>
<sequence>MSTSTPSSGEGREGRKGPKGHDPRDGTAAGERPQVRPSPLGLAGVALAAMFLTLLLIQTFIGTFRPGGPPPEEEPLLATGSPPEGTARIMVVGDSIAQGSSGDYTWRYRLWKHLDEDVGADVAFVGPYNGVLDLGGDGGGPGYADPDFDQRHAAVWGAQVKRLEEDIGEQVAEYEPHYLLLMAGINDFVNGGTAPQALEDVRDLVRTARVADGDLQVVLGEITPVRGTPDDERLNAQVAEFNMALPRVAEDMTGEDSPVVVARTSDGYSAADDNWDTTHPNARGELKIAAAFADALAGPLRLGAPYPRPLPDVPVGPQTRPKVSVAGQEGDRVVLSWDPVPGATRYQVLQRRLRPDPDEQVVLPTEVMQPGEGPVTTEVDHLLSGATYEFVVRPFKGHDGGRRSRTVTAAVVDDPPPAPRWVRIDEERTHLVWAAVPDATHFEVWRRPLRCAEPSGGAGGSAAAECEPLDDEGPGDGEGWTSAGVVSGDRRWAVDTGGARGAEFVVVSHRHYLPGEAAAPVEFAEED</sequence>
<comment type="caution">
    <text evidence="6">The sequence shown here is derived from an EMBL/GenBank/DDBJ whole genome shotgun (WGS) entry which is preliminary data.</text>
</comment>
<keyword evidence="2" id="KW-0119">Carbohydrate metabolism</keyword>
<keyword evidence="4" id="KW-0812">Transmembrane</keyword>
<keyword evidence="2" id="KW-0624">Polysaccharide degradation</keyword>
<feature type="region of interest" description="Disordered" evidence="3">
    <location>
        <begin position="454"/>
        <end position="484"/>
    </location>
</feature>
<dbReference type="InterPro" id="IPR013830">
    <property type="entry name" value="SGNH_hydro"/>
</dbReference>
<dbReference type="Pfam" id="PF13472">
    <property type="entry name" value="Lipase_GDSL_2"/>
    <property type="match status" value="1"/>
</dbReference>
<dbReference type="GO" id="GO:0004622">
    <property type="term" value="F:phosphatidylcholine lysophospholipase activity"/>
    <property type="evidence" value="ECO:0007669"/>
    <property type="project" value="TreeGrafter"/>
</dbReference>
<feature type="domain" description="Fibronectin type-III" evidence="5">
    <location>
        <begin position="317"/>
        <end position="414"/>
    </location>
</feature>
<dbReference type="InterPro" id="IPR003961">
    <property type="entry name" value="FN3_dom"/>
</dbReference>
<gene>
    <name evidence="6" type="ORF">HNR23_000238</name>
</gene>
<evidence type="ECO:0000256" key="4">
    <source>
        <dbReference type="SAM" id="Phobius"/>
    </source>
</evidence>
<evidence type="ECO:0000313" key="6">
    <source>
        <dbReference type="EMBL" id="MBB6170178.1"/>
    </source>
</evidence>
<evidence type="ECO:0000259" key="5">
    <source>
        <dbReference type="PROSITE" id="PS50853"/>
    </source>
</evidence>
<dbReference type="EMBL" id="JACHDS010000001">
    <property type="protein sequence ID" value="MBB6170178.1"/>
    <property type="molecule type" value="Genomic_DNA"/>
</dbReference>